<name>A0A1A8UBI9_NOTFU</name>
<gene>
    <name evidence="2" type="primary">CR392001.1</name>
</gene>
<protein>
    <recommendedName>
        <fullName evidence="1">Reverse transcriptase domain-containing protein</fullName>
    </recommendedName>
</protein>
<sequence>MAPSMAASSRAPPSNSCFLCLLLFLFLYFFTSSTCILVYDRQTLLDIKDGFSHYFPESRVFITDPLFADPPFISPETPLLWARGGRKRRRRGRRSGVLVRLRRRTNRPPLPSLLLANVQSLENKLCELRARISFQREMRDCSAICLIETWLSDKVPDTAVKLPGFTVHPADRSQELTGKSRGGGVLFMINNSWCDYANVHPVKSFCSPDLEYLMIKCRPFWLPREFTAVIITAVYIPPQVDTDRALRELCSAISNEETAHPEAAFITTGDFNKANLKKVSSKLHQHIHFNTRGDRLLDHCYTSFRDAYKALPRAPFGQSDHHSILLIPAYRQKLKREAPTLRAVHRWSDQSESALKDCFDRADWEMFHAAARDIDEYTDLVCGFIRKCVEDVVPSRTVKSFPNQKPWINGDVRTALAARSTAFASANTSDYKHAHYQLRKTIKAAKREYRDMVEQQFDNPRSMWQGLTTITDFRGRTSTPQTTASLCEDLNAFYARFDTANTMRPDSERTADDVSAHTVSEEDVRRCFRRVNARKATGPDGIPGRVLRSCAGQLAGVFTHIFNLSLSLSVVPACFKMATIVPVPKSSTISTLNDWRPVALTPIVSKCFEKLVRDFICSALPDSLDPLQFAYRHNRSTDDAIALTLHAALSHLEKRDTYVRMLFVDYSSAFNTIVPSKLDRKLQDLGLSSSLCSWILNFLSDRRQVVRLGSTTSSPVTLNTGAPQGCALSPLLYSLYTYDCTATRNSNIIVKYADDTTVVGLITNDDETAYREEISALTHWCQDNRLTLNVTKTKEMIVDFRRSRGIHTPITINSDAVERVRSFRFLGVHLTEDLTWSVHTENTVKKAQQRLFFLRRLKRFGMSRRILRTFYRCAIESILTGCISAWYGNSTAYNRKALQRVVRCAERIIGGELPSLQDIYRKRCLRKAGRIIKDSSHPSHKLFRLLPSGRRFCSIRSRTSRLRDSFFHQAIRLLNTSQTPHPHY</sequence>
<proteinExistence type="predicted"/>
<dbReference type="InterPro" id="IPR000477">
    <property type="entry name" value="RT_dom"/>
</dbReference>
<dbReference type="Gene3D" id="3.60.10.10">
    <property type="entry name" value="Endonuclease/exonuclease/phosphatase"/>
    <property type="match status" value="1"/>
</dbReference>
<dbReference type="AlphaFoldDB" id="A0A1A8UBI9"/>
<dbReference type="Pfam" id="PF09004">
    <property type="entry name" value="ALKBH8_N"/>
    <property type="match status" value="1"/>
</dbReference>
<evidence type="ECO:0000259" key="1">
    <source>
        <dbReference type="PROSITE" id="PS50878"/>
    </source>
</evidence>
<dbReference type="EMBL" id="HAEJ01004031">
    <property type="protein sequence ID" value="SBS44488.1"/>
    <property type="molecule type" value="Transcribed_RNA"/>
</dbReference>
<dbReference type="PROSITE" id="PS50878">
    <property type="entry name" value="RT_POL"/>
    <property type="match status" value="1"/>
</dbReference>
<dbReference type="SUPFAM" id="SSF56219">
    <property type="entry name" value="DNase I-like"/>
    <property type="match status" value="1"/>
</dbReference>
<dbReference type="PANTHER" id="PTHR47510:SF3">
    <property type="entry name" value="ENDO_EXONUCLEASE_PHOSPHATASE DOMAIN-CONTAINING PROTEIN"/>
    <property type="match status" value="1"/>
</dbReference>
<dbReference type="InterPro" id="IPR015095">
    <property type="entry name" value="AlkB_hom8_N"/>
</dbReference>
<dbReference type="CDD" id="cd01650">
    <property type="entry name" value="RT_nLTR_like"/>
    <property type="match status" value="1"/>
</dbReference>
<organism evidence="2">
    <name type="scientific">Nothobranchius furzeri</name>
    <name type="common">Turquoise killifish</name>
    <dbReference type="NCBI Taxonomy" id="105023"/>
    <lineage>
        <taxon>Eukaryota</taxon>
        <taxon>Metazoa</taxon>
        <taxon>Chordata</taxon>
        <taxon>Craniata</taxon>
        <taxon>Vertebrata</taxon>
        <taxon>Euteleostomi</taxon>
        <taxon>Actinopterygii</taxon>
        <taxon>Neopterygii</taxon>
        <taxon>Teleostei</taxon>
        <taxon>Neoteleostei</taxon>
        <taxon>Acanthomorphata</taxon>
        <taxon>Ovalentaria</taxon>
        <taxon>Atherinomorphae</taxon>
        <taxon>Cyprinodontiformes</taxon>
        <taxon>Nothobranchiidae</taxon>
        <taxon>Nothobranchius</taxon>
    </lineage>
</organism>
<feature type="domain" description="Reverse transcriptase" evidence="1">
    <location>
        <begin position="564"/>
        <end position="830"/>
    </location>
</feature>
<evidence type="ECO:0000313" key="2">
    <source>
        <dbReference type="EMBL" id="SBS44488.1"/>
    </source>
</evidence>
<reference evidence="2" key="2">
    <citation type="submission" date="2016-06" db="EMBL/GenBank/DDBJ databases">
        <title>The genome of a short-lived fish provides insights into sex chromosome evolution and the genetic control of aging.</title>
        <authorList>
            <person name="Reichwald K."/>
            <person name="Felder M."/>
            <person name="Petzold A."/>
            <person name="Koch P."/>
            <person name="Groth M."/>
            <person name="Platzer M."/>
        </authorList>
    </citation>
    <scope>NUCLEOTIDE SEQUENCE</scope>
    <source>
        <tissue evidence="2">Brain</tissue>
    </source>
</reference>
<dbReference type="Pfam" id="PF00078">
    <property type="entry name" value="RVT_1"/>
    <property type="match status" value="1"/>
</dbReference>
<reference evidence="2" key="1">
    <citation type="submission" date="2016-05" db="EMBL/GenBank/DDBJ databases">
        <authorList>
            <person name="Lavstsen T."/>
            <person name="Jespersen J.S."/>
        </authorList>
    </citation>
    <scope>NUCLEOTIDE SEQUENCE</scope>
    <source>
        <tissue evidence="2">Brain</tissue>
    </source>
</reference>
<dbReference type="InterPro" id="IPR036691">
    <property type="entry name" value="Endo/exonu/phosph_ase_sf"/>
</dbReference>
<dbReference type="PANTHER" id="PTHR47510">
    <property type="entry name" value="REVERSE TRANSCRIPTASE DOMAIN-CONTAINING PROTEIN"/>
    <property type="match status" value="1"/>
</dbReference>
<dbReference type="GO" id="GO:0016706">
    <property type="term" value="F:2-oxoglutarate-dependent dioxygenase activity"/>
    <property type="evidence" value="ECO:0007669"/>
    <property type="project" value="InterPro"/>
</dbReference>
<dbReference type="InterPro" id="IPR043502">
    <property type="entry name" value="DNA/RNA_pol_sf"/>
</dbReference>
<dbReference type="SUPFAM" id="SSF56672">
    <property type="entry name" value="DNA/RNA polymerases"/>
    <property type="match status" value="1"/>
</dbReference>
<dbReference type="GO" id="GO:0008168">
    <property type="term" value="F:methyltransferase activity"/>
    <property type="evidence" value="ECO:0007669"/>
    <property type="project" value="InterPro"/>
</dbReference>
<accession>A0A1A8UBI9</accession>